<proteinExistence type="predicted"/>
<organism evidence="2 3">
    <name type="scientific">candidate division CSSED10-310 bacterium</name>
    <dbReference type="NCBI Taxonomy" id="2855610"/>
    <lineage>
        <taxon>Bacteria</taxon>
        <taxon>Bacteria division CSSED10-310</taxon>
    </lineage>
</organism>
<accession>A0ABV6YXS5</accession>
<name>A0ABV6YXS5_UNCC1</name>
<dbReference type="InterPro" id="IPR014444">
    <property type="entry name" value="PH1575-like"/>
</dbReference>
<keyword evidence="3" id="KW-1185">Reference proteome</keyword>
<dbReference type="InterPro" id="IPR002791">
    <property type="entry name" value="ARMT1-like_metal-bd"/>
</dbReference>
<dbReference type="Proteomes" id="UP001594351">
    <property type="component" value="Unassembled WGS sequence"/>
</dbReference>
<reference evidence="2 3" key="1">
    <citation type="submission" date="2024-09" db="EMBL/GenBank/DDBJ databases">
        <title>Laminarin stimulates single cell rates of sulfate reduction while oxygen inhibits transcriptomic activity in coastal marine sediment.</title>
        <authorList>
            <person name="Lindsay M."/>
            <person name="Orcutt B."/>
            <person name="Emerson D."/>
            <person name="Stepanauskas R."/>
            <person name="D'Angelo T."/>
        </authorList>
    </citation>
    <scope>NUCLEOTIDE SEQUENCE [LARGE SCALE GENOMIC DNA]</scope>
    <source>
        <strain evidence="2">SAG AM-311-K15</strain>
    </source>
</reference>
<evidence type="ECO:0000313" key="2">
    <source>
        <dbReference type="EMBL" id="MFC1850992.1"/>
    </source>
</evidence>
<dbReference type="EMBL" id="JBHPBY010000141">
    <property type="protein sequence ID" value="MFC1850992.1"/>
    <property type="molecule type" value="Genomic_DNA"/>
</dbReference>
<dbReference type="InterPro" id="IPR036075">
    <property type="entry name" value="ARMT-1-like_metal-bd_sf"/>
</dbReference>
<dbReference type="SUPFAM" id="SSF111321">
    <property type="entry name" value="AF1104-like"/>
    <property type="match status" value="1"/>
</dbReference>
<dbReference type="Gene3D" id="1.10.285.20">
    <property type="entry name" value="Uncharacterised protein PF01937, DUF89, domain 2"/>
    <property type="match status" value="1"/>
</dbReference>
<dbReference type="Pfam" id="PF01937">
    <property type="entry name" value="ARMT1-like_dom"/>
    <property type="match status" value="1"/>
</dbReference>
<evidence type="ECO:0000259" key="1">
    <source>
        <dbReference type="Pfam" id="PF01937"/>
    </source>
</evidence>
<sequence>MNIAFDCYPCLVELVTRIVRQYISDPAQKHTVLKELLGIISASEHDVTAPEIAACFYKHLQEKYDVHDPYAPEKKKFNQWVLQHLSHFRRAIQATPDPLRFALKLSALGNIIDFGVPASFDIDRAFSELTQQTLAIDHSAALGSLLTRSQTLLLIADNAGEIGLDMLLLEEIKRQFQLELHCLVRGGPILNDATTEDALFFGLERVAHLHHSGVMIPGTPPSRIQQSARELLFAVDLVISKGQGNFETLSDVNRDVFFLLRSKCQAVADYLKVNIGDSVLYYKK</sequence>
<protein>
    <submittedName>
        <fullName evidence="2">DUF89 domain-containing protein</fullName>
    </submittedName>
</protein>
<dbReference type="Gene3D" id="3.40.50.10880">
    <property type="entry name" value="Uncharacterised protein PF01937, DUF89, domain 3"/>
    <property type="match status" value="1"/>
</dbReference>
<feature type="domain" description="Damage-control phosphatase ARMT1-like metal-binding" evidence="1">
    <location>
        <begin position="6"/>
        <end position="279"/>
    </location>
</feature>
<comment type="caution">
    <text evidence="2">The sequence shown here is derived from an EMBL/GenBank/DDBJ whole genome shotgun (WGS) entry which is preliminary data.</text>
</comment>
<gene>
    <name evidence="2" type="ORF">ACFL27_12430</name>
</gene>
<dbReference type="PIRSF" id="PIRSF006593">
    <property type="entry name" value="UCP006593"/>
    <property type="match status" value="1"/>
</dbReference>
<evidence type="ECO:0000313" key="3">
    <source>
        <dbReference type="Proteomes" id="UP001594351"/>
    </source>
</evidence>